<evidence type="ECO:0000313" key="3">
    <source>
        <dbReference type="Proteomes" id="UP000176050"/>
    </source>
</evidence>
<sequence length="407" mass="46840">MIKKVFLTLLLLSCCIICVYSQNEDSTLKNGIDKPSTLTTHHFGIFSSRINQNFKIKPPEKSTLNFSIESGNTMHPFVEAYLPKDQAVRASFNNINWFDRQFTFIDQETTPAEYMNIVVDAVIKGFRVDFNTKISDEHEVGISVRSYLINNGKYPLSFFTSDESIEWFHSNIAGGEDPFGRRYYGLNQVDFKYTDRNGKVLELNNGDFLMGGIELNYYYYPKFLINQKENFFVNFGSHIGLNTSKYNSSTDIGISANAIKNIKLQSNNEFNIGLGISILKKNLIDFKDNIDLGNNSLLGTFEGEFEFTKYTKLKNYHSFGINYQIQTRYNKNEESDYYKLVGLWSEINAGWHNGFSTLYSSLSNWTFLYTYGKPKYKLTLYLKEDFFVNNAPDVQTGISLKIPISKN</sequence>
<dbReference type="EMBL" id="CP017478">
    <property type="protein sequence ID" value="AOW21569.1"/>
    <property type="molecule type" value="Genomic_DNA"/>
</dbReference>
<dbReference type="AlphaFoldDB" id="A0A1D8PAF2"/>
<organism evidence="2 3">
    <name type="scientific">Urechidicola croceus</name>
    <dbReference type="NCBI Taxonomy" id="1850246"/>
    <lineage>
        <taxon>Bacteria</taxon>
        <taxon>Pseudomonadati</taxon>
        <taxon>Bacteroidota</taxon>
        <taxon>Flavobacteriia</taxon>
        <taxon>Flavobacteriales</taxon>
        <taxon>Flavobacteriaceae</taxon>
        <taxon>Urechidicola</taxon>
    </lineage>
</organism>
<keyword evidence="3" id="KW-1185">Reference proteome</keyword>
<evidence type="ECO:0000313" key="2">
    <source>
        <dbReference type="EMBL" id="AOW21569.1"/>
    </source>
</evidence>
<accession>A0A1D8PAF2</accession>
<reference evidence="2 3" key="1">
    <citation type="submission" date="2016-10" db="EMBL/GenBank/DDBJ databases">
        <title>Lutibacter sp. LPB0138, isolated from marine gastropod.</title>
        <authorList>
            <person name="Kim E."/>
            <person name="Yi H."/>
        </authorList>
    </citation>
    <scope>NUCLEOTIDE SEQUENCE [LARGE SCALE GENOMIC DNA]</scope>
    <source>
        <strain evidence="2 3">LPB0138</strain>
    </source>
</reference>
<proteinExistence type="predicted"/>
<feature type="signal peptide" evidence="1">
    <location>
        <begin position="1"/>
        <end position="21"/>
    </location>
</feature>
<evidence type="ECO:0000256" key="1">
    <source>
        <dbReference type="SAM" id="SignalP"/>
    </source>
</evidence>
<protein>
    <recommendedName>
        <fullName evidence="4">DUF5723 domain-containing protein</fullName>
    </recommendedName>
</protein>
<dbReference type="STRING" id="1850246.LPB138_13170"/>
<keyword evidence="1" id="KW-0732">Signal</keyword>
<gene>
    <name evidence="2" type="ORF">LPB138_13170</name>
</gene>
<feature type="chain" id="PRO_5009111042" description="DUF5723 domain-containing protein" evidence="1">
    <location>
        <begin position="22"/>
        <end position="407"/>
    </location>
</feature>
<dbReference type="KEGG" id="lul:LPB138_13170"/>
<dbReference type="Proteomes" id="UP000176050">
    <property type="component" value="Chromosome"/>
</dbReference>
<name>A0A1D8PAF2_9FLAO</name>
<evidence type="ECO:0008006" key="4">
    <source>
        <dbReference type="Google" id="ProtNLM"/>
    </source>
</evidence>